<feature type="transmembrane region" description="Helical" evidence="1">
    <location>
        <begin position="27"/>
        <end position="46"/>
    </location>
</feature>
<keyword evidence="3" id="KW-1185">Reference proteome</keyword>
<evidence type="ECO:0008006" key="4">
    <source>
        <dbReference type="Google" id="ProtNLM"/>
    </source>
</evidence>
<evidence type="ECO:0000256" key="1">
    <source>
        <dbReference type="SAM" id="Phobius"/>
    </source>
</evidence>
<gene>
    <name evidence="2" type="ORF">RM704_02940</name>
</gene>
<evidence type="ECO:0000313" key="3">
    <source>
        <dbReference type="Proteomes" id="UP001180737"/>
    </source>
</evidence>
<sequence>MKVKHRFEAWRTTVSARMRGKGRDSGAGFVEYAGIMIIVAGIFVMIDQLGLDGLISQAIGDAVADVVGGGGGG</sequence>
<accession>A0ABU2YQ33</accession>
<reference evidence="2" key="1">
    <citation type="submission" date="2024-05" db="EMBL/GenBank/DDBJ databases">
        <title>30 novel species of actinomycetes from the DSMZ collection.</title>
        <authorList>
            <person name="Nouioui I."/>
        </authorList>
    </citation>
    <scope>NUCLEOTIDE SEQUENCE</scope>
    <source>
        <strain evidence="2">DSM 3412</strain>
    </source>
</reference>
<protein>
    <recommendedName>
        <fullName evidence="4">Flp family type IVb pilin</fullName>
    </recommendedName>
</protein>
<keyword evidence="1" id="KW-0472">Membrane</keyword>
<dbReference type="Proteomes" id="UP001180737">
    <property type="component" value="Unassembled WGS sequence"/>
</dbReference>
<name>A0ABU2YQ33_9ACTN</name>
<comment type="caution">
    <text evidence="2">The sequence shown here is derived from an EMBL/GenBank/DDBJ whole genome shotgun (WGS) entry which is preliminary data.</text>
</comment>
<dbReference type="EMBL" id="JAVRFJ010000002">
    <property type="protein sequence ID" value="MDT0566443.1"/>
    <property type="molecule type" value="Genomic_DNA"/>
</dbReference>
<organism evidence="2 3">
    <name type="scientific">Streptomyces gottesmaniae</name>
    <dbReference type="NCBI Taxonomy" id="3075518"/>
    <lineage>
        <taxon>Bacteria</taxon>
        <taxon>Bacillati</taxon>
        <taxon>Actinomycetota</taxon>
        <taxon>Actinomycetes</taxon>
        <taxon>Kitasatosporales</taxon>
        <taxon>Streptomycetaceae</taxon>
        <taxon>Streptomyces</taxon>
    </lineage>
</organism>
<keyword evidence="1" id="KW-1133">Transmembrane helix</keyword>
<dbReference type="RefSeq" id="WP_033531781.1">
    <property type="nucleotide sequence ID" value="NZ_JAVRFJ010000002.1"/>
</dbReference>
<keyword evidence="1" id="KW-0812">Transmembrane</keyword>
<evidence type="ECO:0000313" key="2">
    <source>
        <dbReference type="EMBL" id="MDT0566443.1"/>
    </source>
</evidence>
<proteinExistence type="predicted"/>